<name>A0A2T3H4Q4_9GAMM</name>
<dbReference type="STRING" id="38313.GCA_000947195_03446"/>
<dbReference type="Pfam" id="PF04325">
    <property type="entry name" value="DUF465"/>
    <property type="match status" value="1"/>
</dbReference>
<gene>
    <name evidence="2" type="ORF">NCTC10738_02634</name>
    <name evidence="1" type="ORF">TUM17379_33460</name>
</gene>
<protein>
    <submittedName>
        <fullName evidence="2">Uncharacterized protein conserved in bacteria</fullName>
    </submittedName>
</protein>
<dbReference type="InterPro" id="IPR007420">
    <property type="entry name" value="DUF465"/>
</dbReference>
<dbReference type="InterPro" id="IPR038444">
    <property type="entry name" value="DUF465_sf"/>
</dbReference>
<evidence type="ECO:0000313" key="3">
    <source>
        <dbReference type="Proteomes" id="UP000254069"/>
    </source>
</evidence>
<evidence type="ECO:0000313" key="1">
    <source>
        <dbReference type="EMBL" id="BCV46328.1"/>
    </source>
</evidence>
<dbReference type="Proteomes" id="UP000254069">
    <property type="component" value="Unassembled WGS sequence"/>
</dbReference>
<sequence>MLGENHALILEFPEHKQKIHQLKENDPHFRELAAEYHDLDHEIRGLEENCVPTAEERFNQLKLRRAELKSWLYQQLLR</sequence>
<dbReference type="Proteomes" id="UP000825078">
    <property type="component" value="Chromosome"/>
</dbReference>
<dbReference type="AlphaFoldDB" id="A0A2T3H4Q4"/>
<accession>A0A380ABG0</accession>
<dbReference type="GeneID" id="93810480"/>
<dbReference type="RefSeq" id="WP_025009029.1">
    <property type="nucleotide sequence ID" value="NZ_AP024609.1"/>
</dbReference>
<dbReference type="KEGG" id="salg:BS332_02605"/>
<dbReference type="EMBL" id="AP024613">
    <property type="protein sequence ID" value="BCV46328.1"/>
    <property type="molecule type" value="Genomic_DNA"/>
</dbReference>
<organism evidence="2 3">
    <name type="scientific">Shewanella algae</name>
    <dbReference type="NCBI Taxonomy" id="38313"/>
    <lineage>
        <taxon>Bacteria</taxon>
        <taxon>Pseudomonadati</taxon>
        <taxon>Pseudomonadota</taxon>
        <taxon>Gammaproteobacteria</taxon>
        <taxon>Alteromonadales</taxon>
        <taxon>Shewanellaceae</taxon>
        <taxon>Shewanella</taxon>
    </lineage>
</organism>
<dbReference type="Gene3D" id="6.10.280.50">
    <property type="match status" value="1"/>
</dbReference>
<keyword evidence="3" id="KW-1185">Reference proteome</keyword>
<reference evidence="2 3" key="1">
    <citation type="submission" date="2018-06" db="EMBL/GenBank/DDBJ databases">
        <authorList>
            <consortium name="Pathogen Informatics"/>
            <person name="Doyle S."/>
        </authorList>
    </citation>
    <scope>NUCLEOTIDE SEQUENCE [LARGE SCALE GENOMIC DNA]</scope>
    <source>
        <strain evidence="2 3">NCTC10738</strain>
    </source>
</reference>
<accession>A0A2T3H4Q4</accession>
<proteinExistence type="predicted"/>
<dbReference type="EMBL" id="UGYO01000001">
    <property type="protein sequence ID" value="SUI77545.1"/>
    <property type="molecule type" value="Genomic_DNA"/>
</dbReference>
<evidence type="ECO:0000313" key="2">
    <source>
        <dbReference type="EMBL" id="SUI77545.1"/>
    </source>
</evidence>
<reference evidence="1" key="2">
    <citation type="submission" date="2021-05" db="EMBL/GenBank/DDBJ databases">
        <title>Molecular characterization for Shewanella algae harboring chromosomal blaOXA-55-like strains isolated from clinical and environment sample.</title>
        <authorList>
            <person name="Ohama Y."/>
            <person name="Aoki K."/>
            <person name="Harada S."/>
            <person name="Moriya K."/>
            <person name="Ishii Y."/>
            <person name="Tateda K."/>
        </authorList>
    </citation>
    <scope>NUCLEOTIDE SEQUENCE</scope>
    <source>
        <strain evidence="1">TUM17379</strain>
    </source>
</reference>